<protein>
    <recommendedName>
        <fullName evidence="8">GRF-type domain-containing protein</fullName>
    </recommendedName>
</protein>
<keyword evidence="5" id="KW-0175">Coiled coil</keyword>
<feature type="domain" description="GRF-type" evidence="8">
    <location>
        <begin position="45"/>
        <end position="87"/>
    </location>
</feature>
<dbReference type="EMBL" id="CM027683">
    <property type="protein sequence ID" value="KAG0532348.1"/>
    <property type="molecule type" value="Genomic_DNA"/>
</dbReference>
<keyword evidence="7" id="KW-0812">Transmembrane</keyword>
<dbReference type="PANTHER" id="PTHR33248">
    <property type="entry name" value="ZINC ION-BINDING PROTEIN"/>
    <property type="match status" value="1"/>
</dbReference>
<proteinExistence type="predicted"/>
<evidence type="ECO:0000256" key="3">
    <source>
        <dbReference type="ARBA" id="ARBA00022833"/>
    </source>
</evidence>
<reference evidence="9" key="1">
    <citation type="journal article" date="2019" name="BMC Genomics">
        <title>A new reference genome for Sorghum bicolor reveals high levels of sequence similarity between sweet and grain genotypes: implications for the genetics of sugar metabolism.</title>
        <authorList>
            <person name="Cooper E.A."/>
            <person name="Brenton Z.W."/>
            <person name="Flinn B.S."/>
            <person name="Jenkins J."/>
            <person name="Shu S."/>
            <person name="Flowers D."/>
            <person name="Luo F."/>
            <person name="Wang Y."/>
            <person name="Xia P."/>
            <person name="Barry K."/>
            <person name="Daum C."/>
            <person name="Lipzen A."/>
            <person name="Yoshinaga Y."/>
            <person name="Schmutz J."/>
            <person name="Saski C."/>
            <person name="Vermerris W."/>
            <person name="Kresovich S."/>
        </authorList>
    </citation>
    <scope>NUCLEOTIDE SEQUENCE</scope>
</reference>
<feature type="region of interest" description="Disordered" evidence="6">
    <location>
        <begin position="1"/>
        <end position="21"/>
    </location>
</feature>
<feature type="transmembrane region" description="Helical" evidence="7">
    <location>
        <begin position="192"/>
        <end position="213"/>
    </location>
</feature>
<evidence type="ECO:0000256" key="4">
    <source>
        <dbReference type="PROSITE-ProRule" id="PRU01343"/>
    </source>
</evidence>
<keyword evidence="1" id="KW-0479">Metal-binding</keyword>
<evidence type="ECO:0000313" key="9">
    <source>
        <dbReference type="EMBL" id="KAG0532348.1"/>
    </source>
</evidence>
<comment type="caution">
    <text evidence="9">The sequence shown here is derived from an EMBL/GenBank/DDBJ whole genome shotgun (WGS) entry which is preliminary data.</text>
</comment>
<accession>A0A921UHL7</accession>
<dbReference type="InterPro" id="IPR010666">
    <property type="entry name" value="Znf_GRF"/>
</dbReference>
<evidence type="ECO:0000256" key="1">
    <source>
        <dbReference type="ARBA" id="ARBA00022723"/>
    </source>
</evidence>
<reference evidence="9" key="2">
    <citation type="submission" date="2020-10" db="EMBL/GenBank/DDBJ databases">
        <authorList>
            <person name="Cooper E.A."/>
            <person name="Brenton Z.W."/>
            <person name="Flinn B.S."/>
            <person name="Jenkins J."/>
            <person name="Shu S."/>
            <person name="Flowers D."/>
            <person name="Luo F."/>
            <person name="Wang Y."/>
            <person name="Xia P."/>
            <person name="Barry K."/>
            <person name="Daum C."/>
            <person name="Lipzen A."/>
            <person name="Yoshinaga Y."/>
            <person name="Schmutz J."/>
            <person name="Saski C."/>
            <person name="Vermerris W."/>
            <person name="Kresovich S."/>
        </authorList>
    </citation>
    <scope>NUCLEOTIDE SEQUENCE</scope>
</reference>
<dbReference type="AlphaFoldDB" id="A0A921UHL7"/>
<organism evidence="9 10">
    <name type="scientific">Sorghum bicolor</name>
    <name type="common">Sorghum</name>
    <name type="synonym">Sorghum vulgare</name>
    <dbReference type="NCBI Taxonomy" id="4558"/>
    <lineage>
        <taxon>Eukaryota</taxon>
        <taxon>Viridiplantae</taxon>
        <taxon>Streptophyta</taxon>
        <taxon>Embryophyta</taxon>
        <taxon>Tracheophyta</taxon>
        <taxon>Spermatophyta</taxon>
        <taxon>Magnoliopsida</taxon>
        <taxon>Liliopsida</taxon>
        <taxon>Poales</taxon>
        <taxon>Poaceae</taxon>
        <taxon>PACMAD clade</taxon>
        <taxon>Panicoideae</taxon>
        <taxon>Andropogonodae</taxon>
        <taxon>Andropogoneae</taxon>
        <taxon>Sorghinae</taxon>
        <taxon>Sorghum</taxon>
    </lineage>
</organism>
<gene>
    <name evidence="9" type="ORF">BDA96_04G100500</name>
</gene>
<keyword evidence="7" id="KW-1133">Transmembrane helix</keyword>
<dbReference type="Pfam" id="PF06839">
    <property type="entry name" value="Zn_ribbon_GRF"/>
    <property type="match status" value="1"/>
</dbReference>
<dbReference type="PROSITE" id="PS51999">
    <property type="entry name" value="ZF_GRF"/>
    <property type="match status" value="1"/>
</dbReference>
<keyword evidence="2 4" id="KW-0863">Zinc-finger</keyword>
<evidence type="ECO:0000256" key="2">
    <source>
        <dbReference type="ARBA" id="ARBA00022771"/>
    </source>
</evidence>
<evidence type="ECO:0000256" key="5">
    <source>
        <dbReference type="SAM" id="Coils"/>
    </source>
</evidence>
<feature type="compositionally biased region" description="Low complexity" evidence="6">
    <location>
        <begin position="1"/>
        <end position="12"/>
    </location>
</feature>
<dbReference type="Proteomes" id="UP000807115">
    <property type="component" value="Chromosome 4"/>
</dbReference>
<keyword evidence="7" id="KW-0472">Membrane</keyword>
<name>A0A921UHL7_SORBI</name>
<feature type="coiled-coil region" evidence="5">
    <location>
        <begin position="123"/>
        <end position="189"/>
    </location>
</feature>
<keyword evidence="3" id="KW-0862">Zinc</keyword>
<evidence type="ECO:0000256" key="7">
    <source>
        <dbReference type="SAM" id="Phobius"/>
    </source>
</evidence>
<sequence>MAESSRLSSQGSGSSGLGGGTNVEVRGSPVLYRIGPFDYLPPVFCKCNMKAPRWISWSVDNPGRRYYRCKMANTAQDCHFFEWLDPPTTAWIKELLLDLKSVVDKLKSERGQPIVDEGREQHYQELEQLNHSLQRQLMNMEAHLEAKELDLLDKDEELLQKDEQLVQKDQELQGKLKELEELQLKMKRRTKGFSSVCGSICVFVVGMLFAMLFNGRAN</sequence>
<dbReference type="GO" id="GO:0008270">
    <property type="term" value="F:zinc ion binding"/>
    <property type="evidence" value="ECO:0007669"/>
    <property type="project" value="UniProtKB-KW"/>
</dbReference>
<evidence type="ECO:0000256" key="6">
    <source>
        <dbReference type="SAM" id="MobiDB-lite"/>
    </source>
</evidence>
<evidence type="ECO:0000259" key="8">
    <source>
        <dbReference type="PROSITE" id="PS51999"/>
    </source>
</evidence>
<evidence type="ECO:0000313" key="10">
    <source>
        <dbReference type="Proteomes" id="UP000807115"/>
    </source>
</evidence>